<reference evidence="3" key="1">
    <citation type="journal article" date="2014" name="Int. J. Syst. Evol. Microbiol.">
        <title>Complete genome sequence of Corynebacterium casei LMG S-19264T (=DSM 44701T), isolated from a smear-ripened cheese.</title>
        <authorList>
            <consortium name="US DOE Joint Genome Institute (JGI-PGF)"/>
            <person name="Walter F."/>
            <person name="Albersmeier A."/>
            <person name="Kalinowski J."/>
            <person name="Ruckert C."/>
        </authorList>
    </citation>
    <scope>NUCLEOTIDE SEQUENCE</scope>
    <source>
        <strain evidence="3">JCM 13064</strain>
    </source>
</reference>
<gene>
    <name evidence="3" type="ORF">GCM10007964_45860</name>
</gene>
<proteinExistence type="predicted"/>
<accession>A0A917RAK6</accession>
<dbReference type="SUPFAM" id="SSF48600">
    <property type="entry name" value="Chorismate mutase II"/>
    <property type="match status" value="1"/>
</dbReference>
<evidence type="ECO:0000256" key="1">
    <source>
        <dbReference type="SAM" id="MobiDB-lite"/>
    </source>
</evidence>
<dbReference type="InterPro" id="IPR013785">
    <property type="entry name" value="Aldolase_TIM"/>
</dbReference>
<sequence length="379" mass="38153">MSSTGQQGTRPVAIGSLPVGTGPAVVLRGASAAATPSAAPERSASRPASGAVAGQDGPAREPDGKHADGVWLRPPAGRAAAELTRVRAWWDGPLLAEPATPDDLPALAAHADALVLGPAWAGDPALVTVAGALALPVVLARGAAALEDWLRAAGAFAAAGAPGVVLCEDGALRASSGPSGVAGPDLGLARAARTRSGLPVLVAPGDDPHLAAATVAAGADGLWLAPEAGPDDLTAAREAVTLVGALIREEAPGSVDDARQAIDRVDAALAVLLERRARLAGTVQRLKPVGGFAGRDMERERRLVAAMARRAPLLGEHRLAPIMNAVIEAGLHLAEETRRDTRDNGGKPASHGAEKASHQGGHRSRTAMEALAAPAPDHD</sequence>
<dbReference type="InterPro" id="IPR036979">
    <property type="entry name" value="CM_dom_sf"/>
</dbReference>
<evidence type="ECO:0000313" key="3">
    <source>
        <dbReference type="EMBL" id="GGK98498.1"/>
    </source>
</evidence>
<dbReference type="Pfam" id="PF01817">
    <property type="entry name" value="CM_2"/>
    <property type="match status" value="1"/>
</dbReference>
<feature type="region of interest" description="Disordered" evidence="1">
    <location>
        <begin position="337"/>
        <end position="379"/>
    </location>
</feature>
<organism evidence="3 4">
    <name type="scientific">Sphaerisporangium melleum</name>
    <dbReference type="NCBI Taxonomy" id="321316"/>
    <lineage>
        <taxon>Bacteria</taxon>
        <taxon>Bacillati</taxon>
        <taxon>Actinomycetota</taxon>
        <taxon>Actinomycetes</taxon>
        <taxon>Streptosporangiales</taxon>
        <taxon>Streptosporangiaceae</taxon>
        <taxon>Sphaerisporangium</taxon>
    </lineage>
</organism>
<dbReference type="EMBL" id="BMNT01000025">
    <property type="protein sequence ID" value="GGK98498.1"/>
    <property type="molecule type" value="Genomic_DNA"/>
</dbReference>
<dbReference type="RefSeq" id="WP_189165080.1">
    <property type="nucleotide sequence ID" value="NZ_BMNT01000025.1"/>
</dbReference>
<dbReference type="Gene3D" id="3.20.20.70">
    <property type="entry name" value="Aldolase class I"/>
    <property type="match status" value="1"/>
</dbReference>
<feature type="compositionally biased region" description="Basic and acidic residues" evidence="1">
    <location>
        <begin position="58"/>
        <end position="68"/>
    </location>
</feature>
<reference evidence="3" key="2">
    <citation type="submission" date="2020-09" db="EMBL/GenBank/DDBJ databases">
        <authorList>
            <person name="Sun Q."/>
            <person name="Ohkuma M."/>
        </authorList>
    </citation>
    <scope>NUCLEOTIDE SEQUENCE</scope>
    <source>
        <strain evidence="3">JCM 13064</strain>
    </source>
</reference>
<comment type="caution">
    <text evidence="3">The sequence shown here is derived from an EMBL/GenBank/DDBJ whole genome shotgun (WGS) entry which is preliminary data.</text>
</comment>
<dbReference type="PANTHER" id="PTHR43018:SF2">
    <property type="entry name" value="PHOSPHO-2-DEHYDRO-3-DEOXYHEPTONATE ALDOLASE"/>
    <property type="match status" value="1"/>
</dbReference>
<keyword evidence="4" id="KW-1185">Reference proteome</keyword>
<dbReference type="SMART" id="SM00830">
    <property type="entry name" value="CM_2"/>
    <property type="match status" value="1"/>
</dbReference>
<dbReference type="InterPro" id="IPR052899">
    <property type="entry name" value="Class-I_DAHP_synthase"/>
</dbReference>
<protein>
    <recommendedName>
        <fullName evidence="2">Chorismate mutase domain-containing protein</fullName>
    </recommendedName>
</protein>
<dbReference type="InterPro" id="IPR002701">
    <property type="entry name" value="CM_II_prokaryot"/>
</dbReference>
<dbReference type="InterPro" id="IPR036263">
    <property type="entry name" value="Chorismate_II_sf"/>
</dbReference>
<dbReference type="Proteomes" id="UP000645217">
    <property type="component" value="Unassembled WGS sequence"/>
</dbReference>
<feature type="domain" description="Chorismate mutase" evidence="2">
    <location>
        <begin position="249"/>
        <end position="338"/>
    </location>
</feature>
<dbReference type="GO" id="GO:0046417">
    <property type="term" value="P:chorismate metabolic process"/>
    <property type="evidence" value="ECO:0007669"/>
    <property type="project" value="InterPro"/>
</dbReference>
<dbReference type="GO" id="GO:0004106">
    <property type="term" value="F:chorismate mutase activity"/>
    <property type="evidence" value="ECO:0007669"/>
    <property type="project" value="InterPro"/>
</dbReference>
<evidence type="ECO:0000313" key="4">
    <source>
        <dbReference type="Proteomes" id="UP000645217"/>
    </source>
</evidence>
<feature type="compositionally biased region" description="Low complexity" evidence="1">
    <location>
        <begin position="30"/>
        <end position="51"/>
    </location>
</feature>
<dbReference type="PANTHER" id="PTHR43018">
    <property type="entry name" value="PHOSPHO-2-DEHYDRO-3-DEOXYHEPTONATE ALDOLASE"/>
    <property type="match status" value="1"/>
</dbReference>
<dbReference type="Gene3D" id="1.20.59.10">
    <property type="entry name" value="Chorismate mutase"/>
    <property type="match status" value="1"/>
</dbReference>
<feature type="region of interest" description="Disordered" evidence="1">
    <location>
        <begin position="30"/>
        <end position="72"/>
    </location>
</feature>
<evidence type="ECO:0000259" key="2">
    <source>
        <dbReference type="PROSITE" id="PS51168"/>
    </source>
</evidence>
<dbReference type="SUPFAM" id="SSF51569">
    <property type="entry name" value="Aldolase"/>
    <property type="match status" value="1"/>
</dbReference>
<name>A0A917RAK6_9ACTN</name>
<dbReference type="AlphaFoldDB" id="A0A917RAK6"/>
<dbReference type="PROSITE" id="PS51168">
    <property type="entry name" value="CHORISMATE_MUT_2"/>
    <property type="match status" value="1"/>
</dbReference>